<feature type="coiled-coil region" evidence="1">
    <location>
        <begin position="133"/>
        <end position="174"/>
    </location>
</feature>
<evidence type="ECO:0000256" key="1">
    <source>
        <dbReference type="SAM" id="Coils"/>
    </source>
</evidence>
<protein>
    <submittedName>
        <fullName evidence="2">Uncharacterized protein</fullName>
    </submittedName>
</protein>
<gene>
    <name evidence="2" type="ORF">Glove_413g28</name>
</gene>
<dbReference type="AlphaFoldDB" id="A0A397H5B8"/>
<evidence type="ECO:0000313" key="3">
    <source>
        <dbReference type="Proteomes" id="UP000266861"/>
    </source>
</evidence>
<name>A0A397H5B8_9GLOM</name>
<organism evidence="2 3">
    <name type="scientific">Diversispora epigaea</name>
    <dbReference type="NCBI Taxonomy" id="1348612"/>
    <lineage>
        <taxon>Eukaryota</taxon>
        <taxon>Fungi</taxon>
        <taxon>Fungi incertae sedis</taxon>
        <taxon>Mucoromycota</taxon>
        <taxon>Glomeromycotina</taxon>
        <taxon>Glomeromycetes</taxon>
        <taxon>Diversisporales</taxon>
        <taxon>Diversisporaceae</taxon>
        <taxon>Diversispora</taxon>
    </lineage>
</organism>
<dbReference type="EMBL" id="PQFF01000366">
    <property type="protein sequence ID" value="RHZ55600.1"/>
    <property type="molecule type" value="Genomic_DNA"/>
</dbReference>
<proteinExistence type="predicted"/>
<dbReference type="Proteomes" id="UP000266861">
    <property type="component" value="Unassembled WGS sequence"/>
</dbReference>
<sequence length="177" mass="20770">MVNQEIQTSDTVPICTCEHADEINRYVKKELGNLSRQLLGNNEKTFDSFMQEITKQFEEQVNINNKLRSEIDRQKNNLSNNYIMVNQEIQTSDTVPICTCEHADEINRYVKKELGNLSRQLLGNNEKTFDSFMQEITKQFEEQVNINNKLRSEIDRQKLLLQDMEIKLASLKSRSTY</sequence>
<accession>A0A397H5B8</accession>
<dbReference type="OrthoDB" id="2405299at2759"/>
<evidence type="ECO:0000313" key="2">
    <source>
        <dbReference type="EMBL" id="RHZ55600.1"/>
    </source>
</evidence>
<keyword evidence="1" id="KW-0175">Coiled coil</keyword>
<feature type="coiled-coil region" evidence="1">
    <location>
        <begin position="50"/>
        <end position="77"/>
    </location>
</feature>
<keyword evidence="3" id="KW-1185">Reference proteome</keyword>
<reference evidence="2 3" key="1">
    <citation type="submission" date="2018-08" db="EMBL/GenBank/DDBJ databases">
        <title>Genome and evolution of the arbuscular mycorrhizal fungus Diversispora epigaea (formerly Glomus versiforme) and its bacterial endosymbionts.</title>
        <authorList>
            <person name="Sun X."/>
            <person name="Fei Z."/>
            <person name="Harrison M."/>
        </authorList>
    </citation>
    <scope>NUCLEOTIDE SEQUENCE [LARGE SCALE GENOMIC DNA]</scope>
    <source>
        <strain evidence="2 3">IT104</strain>
    </source>
</reference>
<comment type="caution">
    <text evidence="2">The sequence shown here is derived from an EMBL/GenBank/DDBJ whole genome shotgun (WGS) entry which is preliminary data.</text>
</comment>